<proteinExistence type="predicted"/>
<accession>A0A9X3DGP4</accession>
<keyword evidence="2" id="KW-1185">Reference proteome</keyword>
<dbReference type="AlphaFoldDB" id="A0A9X3DGP4"/>
<reference evidence="1" key="1">
    <citation type="submission" date="2022-11" db="EMBL/GenBank/DDBJ databases">
        <authorList>
            <person name="Graham C."/>
            <person name="Newman J.D."/>
        </authorList>
    </citation>
    <scope>NUCLEOTIDE SEQUENCE</scope>
    <source>
        <strain evidence="1">DSM 19486</strain>
    </source>
</reference>
<gene>
    <name evidence="1" type="ORF">OQZ29_22045</name>
</gene>
<evidence type="ECO:0000313" key="1">
    <source>
        <dbReference type="EMBL" id="MCX3267458.1"/>
    </source>
</evidence>
<dbReference type="RefSeq" id="WP_010599820.1">
    <property type="nucleotide sequence ID" value="NZ_JAPJUH010000008.1"/>
</dbReference>
<name>A0A9X3DGP4_9SPHI</name>
<organism evidence="1 2">
    <name type="scientific">Pedobacter agri</name>
    <dbReference type="NCBI Taxonomy" id="454586"/>
    <lineage>
        <taxon>Bacteria</taxon>
        <taxon>Pseudomonadati</taxon>
        <taxon>Bacteroidota</taxon>
        <taxon>Sphingobacteriia</taxon>
        <taxon>Sphingobacteriales</taxon>
        <taxon>Sphingobacteriaceae</taxon>
        <taxon>Pedobacter</taxon>
    </lineage>
</organism>
<evidence type="ECO:0000313" key="2">
    <source>
        <dbReference type="Proteomes" id="UP001142592"/>
    </source>
</evidence>
<dbReference type="EMBL" id="JAPJUH010000008">
    <property type="protein sequence ID" value="MCX3267458.1"/>
    <property type="molecule type" value="Genomic_DNA"/>
</dbReference>
<dbReference type="Proteomes" id="UP001142592">
    <property type="component" value="Unassembled WGS sequence"/>
</dbReference>
<protein>
    <submittedName>
        <fullName evidence="1">Uncharacterized protein</fullName>
    </submittedName>
</protein>
<comment type="caution">
    <text evidence="1">The sequence shown here is derived from an EMBL/GenBank/DDBJ whole genome shotgun (WGS) entry which is preliminary data.</text>
</comment>
<sequence>MRTGIVIAYNRKVKIGVIKDSNEQRIRFYSEDVTNTFQRFDVVQFDIAFIARSLRAVNVVHVLDRQGKPVRMTVGVD</sequence>